<evidence type="ECO:0000256" key="5">
    <source>
        <dbReference type="ARBA" id="ARBA00022679"/>
    </source>
</evidence>
<keyword evidence="7" id="KW-0573">Peptidoglycan synthesis</keyword>
<evidence type="ECO:0000313" key="17">
    <source>
        <dbReference type="EMBL" id="KAG9446833.1"/>
    </source>
</evidence>
<dbReference type="Proteomes" id="UP000825729">
    <property type="component" value="Unassembled WGS sequence"/>
</dbReference>
<dbReference type="InterPro" id="IPR005750">
    <property type="entry name" value="UDP_GlcNAc_COvinyl_MurA"/>
</dbReference>
<evidence type="ECO:0000256" key="6">
    <source>
        <dbReference type="ARBA" id="ARBA00022960"/>
    </source>
</evidence>
<comment type="catalytic activity">
    <reaction evidence="15">
        <text>phosphoenolpyruvate + UDP-N-acetyl-alpha-D-glucosamine = UDP-N-acetyl-3-O-(1-carboxyvinyl)-alpha-D-glucosamine + phosphate</text>
        <dbReference type="Rhea" id="RHEA:18681"/>
        <dbReference type="ChEBI" id="CHEBI:43474"/>
        <dbReference type="ChEBI" id="CHEBI:57705"/>
        <dbReference type="ChEBI" id="CHEBI:58702"/>
        <dbReference type="ChEBI" id="CHEBI:68483"/>
        <dbReference type="EC" id="2.5.1.7"/>
    </reaction>
</comment>
<evidence type="ECO:0000256" key="13">
    <source>
        <dbReference type="ARBA" id="ARBA00042443"/>
    </source>
</evidence>
<name>A0AAV7EDL6_ARIFI</name>
<evidence type="ECO:0000256" key="10">
    <source>
        <dbReference type="ARBA" id="ARBA00038367"/>
    </source>
</evidence>
<dbReference type="SUPFAM" id="SSF55205">
    <property type="entry name" value="EPT/RTPC-like"/>
    <property type="match status" value="1"/>
</dbReference>
<evidence type="ECO:0000256" key="9">
    <source>
        <dbReference type="ARBA" id="ARBA00023316"/>
    </source>
</evidence>
<reference evidence="17 18" key="1">
    <citation type="submission" date="2021-07" db="EMBL/GenBank/DDBJ databases">
        <title>The Aristolochia fimbriata genome: insights into angiosperm evolution, floral development and chemical biosynthesis.</title>
        <authorList>
            <person name="Jiao Y."/>
        </authorList>
    </citation>
    <scope>NUCLEOTIDE SEQUENCE [LARGE SCALE GENOMIC DNA]</scope>
    <source>
        <strain evidence="17">IBCAS-2021</strain>
        <tissue evidence="17">Leaf</tissue>
    </source>
</reference>
<evidence type="ECO:0000256" key="1">
    <source>
        <dbReference type="ARBA" id="ARBA00004496"/>
    </source>
</evidence>
<protein>
    <recommendedName>
        <fullName evidence="12">UDP-N-acetylglucosamine 1-carboxyvinyltransferase</fullName>
        <ecNumber evidence="11">2.5.1.7</ecNumber>
    </recommendedName>
    <alternativeName>
        <fullName evidence="13">Enoylpyruvate transferase</fullName>
    </alternativeName>
    <alternativeName>
        <fullName evidence="14">UDP-N-acetylglucosamine enolpyruvyl transferase</fullName>
    </alternativeName>
</protein>
<keyword evidence="3" id="KW-0963">Cytoplasm</keyword>
<keyword evidence="9" id="KW-0961">Cell wall biogenesis/degradation</keyword>
<proteinExistence type="inferred from homology"/>
<evidence type="ECO:0000256" key="14">
    <source>
        <dbReference type="ARBA" id="ARBA00042842"/>
    </source>
</evidence>
<organism evidence="17 18">
    <name type="scientific">Aristolochia fimbriata</name>
    <name type="common">White veined hardy Dutchman's pipe vine</name>
    <dbReference type="NCBI Taxonomy" id="158543"/>
    <lineage>
        <taxon>Eukaryota</taxon>
        <taxon>Viridiplantae</taxon>
        <taxon>Streptophyta</taxon>
        <taxon>Embryophyta</taxon>
        <taxon>Tracheophyta</taxon>
        <taxon>Spermatophyta</taxon>
        <taxon>Magnoliopsida</taxon>
        <taxon>Magnoliidae</taxon>
        <taxon>Piperales</taxon>
        <taxon>Aristolochiaceae</taxon>
        <taxon>Aristolochia</taxon>
    </lineage>
</organism>
<evidence type="ECO:0000256" key="12">
    <source>
        <dbReference type="ARBA" id="ARBA00039754"/>
    </source>
</evidence>
<evidence type="ECO:0000256" key="8">
    <source>
        <dbReference type="ARBA" id="ARBA00023306"/>
    </source>
</evidence>
<dbReference type="InterPro" id="IPR001986">
    <property type="entry name" value="Enolpyruvate_Tfrase_dom"/>
</dbReference>
<evidence type="ECO:0000256" key="4">
    <source>
        <dbReference type="ARBA" id="ARBA00022618"/>
    </source>
</evidence>
<dbReference type="InterPro" id="IPR036968">
    <property type="entry name" value="Enolpyruvate_Tfrase_sf"/>
</dbReference>
<dbReference type="CDD" id="cd01555">
    <property type="entry name" value="UdpNAET"/>
    <property type="match status" value="1"/>
</dbReference>
<evidence type="ECO:0000256" key="7">
    <source>
        <dbReference type="ARBA" id="ARBA00022984"/>
    </source>
</evidence>
<evidence type="ECO:0000259" key="16">
    <source>
        <dbReference type="Pfam" id="PF00275"/>
    </source>
</evidence>
<dbReference type="InterPro" id="IPR013792">
    <property type="entry name" value="RNA3'P_cycl/enolpyr_Trfase_a/b"/>
</dbReference>
<dbReference type="GO" id="GO:0019277">
    <property type="term" value="P:UDP-N-acetylgalactosamine biosynthetic process"/>
    <property type="evidence" value="ECO:0007669"/>
    <property type="project" value="InterPro"/>
</dbReference>
<dbReference type="EMBL" id="JAINDJ010000005">
    <property type="protein sequence ID" value="KAG9446833.1"/>
    <property type="molecule type" value="Genomic_DNA"/>
</dbReference>
<sequence length="500" mass="53525">MVCDLCYVFNEAPEAPQALNTYNSIVFSLSCSVSKMSLLWVGQIQLLRPALPRRQHRRRRIPPHHFAPASAYHWPTSENAVHTKTLEERFVISGGRELSGHVHISGSKNSALAILAGTLCCYGTSVIHRVPKISDVATMLSVLRSLGATVEVSDRGVRINTDGVCSVEPCSESMLKIRAGFFVIGPLLARFGEAVVSLPGGCNIGSRPVDLKGRVHARAENGRCLVGGKFHLDYPSVGATETLMIAASMAEGVTVLSNAAQEPEVADLAEFLNASGAKIEGGGTPAVVIHGRKWLHGPEFTVIPDRIEAGTYMMAAAITHSCISMSPIFPSHLLSLITKLSAAGCEIIQKEPHYLEVSAVSHVRGVDLRGVHIRTAPFPGFPTDLQPQFMTLLSTCSGPAFVEETVFEGRMSHVKELQKLGAHIQVCENSALVCGRGHLSLHGSRVHASDLRGGASLILAGLAAEGVTVIAGASHIDRGYENLEQKLQLVGANIRREPDS</sequence>
<dbReference type="GO" id="GO:0008360">
    <property type="term" value="P:regulation of cell shape"/>
    <property type="evidence" value="ECO:0007669"/>
    <property type="project" value="UniProtKB-KW"/>
</dbReference>
<dbReference type="GO" id="GO:0005737">
    <property type="term" value="C:cytoplasm"/>
    <property type="evidence" value="ECO:0007669"/>
    <property type="project" value="UniProtKB-SubCell"/>
</dbReference>
<comment type="caution">
    <text evidence="17">The sequence shown here is derived from an EMBL/GenBank/DDBJ whole genome shotgun (WGS) entry which is preliminary data.</text>
</comment>
<dbReference type="AlphaFoldDB" id="A0AAV7EDL6"/>
<keyword evidence="6" id="KW-0133">Cell shape</keyword>
<evidence type="ECO:0000313" key="18">
    <source>
        <dbReference type="Proteomes" id="UP000825729"/>
    </source>
</evidence>
<dbReference type="PANTHER" id="PTHR43783:SF1">
    <property type="entry name" value="UDP-N-ACETYLGLUCOSAMINE 1-CARBOXYVINYLTRANSFERASE"/>
    <property type="match status" value="1"/>
</dbReference>
<keyword evidence="4" id="KW-0132">Cell division</keyword>
<dbReference type="GO" id="GO:0051301">
    <property type="term" value="P:cell division"/>
    <property type="evidence" value="ECO:0007669"/>
    <property type="project" value="UniProtKB-KW"/>
</dbReference>
<dbReference type="NCBIfam" id="TIGR01072">
    <property type="entry name" value="murA"/>
    <property type="match status" value="1"/>
</dbReference>
<dbReference type="Gene3D" id="3.65.10.10">
    <property type="entry name" value="Enolpyruvate transferase domain"/>
    <property type="match status" value="2"/>
</dbReference>
<keyword evidence="5" id="KW-0808">Transferase</keyword>
<dbReference type="HAMAP" id="MF_00111">
    <property type="entry name" value="MurA"/>
    <property type="match status" value="1"/>
</dbReference>
<dbReference type="GO" id="GO:0071555">
    <property type="term" value="P:cell wall organization"/>
    <property type="evidence" value="ECO:0007669"/>
    <property type="project" value="UniProtKB-KW"/>
</dbReference>
<dbReference type="Pfam" id="PF00275">
    <property type="entry name" value="EPSP_synthase"/>
    <property type="match status" value="1"/>
</dbReference>
<dbReference type="GO" id="GO:0008760">
    <property type="term" value="F:UDP-N-acetylglucosamine 1-carboxyvinyltransferase activity"/>
    <property type="evidence" value="ECO:0007669"/>
    <property type="project" value="UniProtKB-EC"/>
</dbReference>
<keyword evidence="18" id="KW-1185">Reference proteome</keyword>
<comment type="subcellular location">
    <subcellularLocation>
        <location evidence="1">Cytoplasm</location>
    </subcellularLocation>
</comment>
<dbReference type="EC" id="2.5.1.7" evidence="11"/>
<evidence type="ECO:0000256" key="15">
    <source>
        <dbReference type="ARBA" id="ARBA00047527"/>
    </source>
</evidence>
<evidence type="ECO:0000256" key="3">
    <source>
        <dbReference type="ARBA" id="ARBA00022490"/>
    </source>
</evidence>
<feature type="domain" description="Enolpyruvate transferase" evidence="16">
    <location>
        <begin position="94"/>
        <end position="487"/>
    </location>
</feature>
<evidence type="ECO:0000256" key="11">
    <source>
        <dbReference type="ARBA" id="ARBA00039108"/>
    </source>
</evidence>
<dbReference type="PANTHER" id="PTHR43783">
    <property type="entry name" value="UDP-N-ACETYLGLUCOSAMINE 1-CARBOXYVINYLTRANSFERASE"/>
    <property type="match status" value="1"/>
</dbReference>
<dbReference type="NCBIfam" id="NF006873">
    <property type="entry name" value="PRK09369.1"/>
    <property type="match status" value="1"/>
</dbReference>
<keyword evidence="8" id="KW-0131">Cell cycle</keyword>
<evidence type="ECO:0000256" key="2">
    <source>
        <dbReference type="ARBA" id="ARBA00004752"/>
    </source>
</evidence>
<accession>A0AAV7EDL6</accession>
<comment type="similarity">
    <text evidence="10">Belongs to the EPSP synthase family. MurA subfamily.</text>
</comment>
<gene>
    <name evidence="17" type="ORF">H6P81_012961</name>
</gene>
<dbReference type="InterPro" id="IPR050068">
    <property type="entry name" value="MurA_subfamily"/>
</dbReference>
<comment type="pathway">
    <text evidence="2">Cell wall biogenesis; peptidoglycan biosynthesis.</text>
</comment>